<keyword evidence="8" id="KW-1185">Reference proteome</keyword>
<feature type="transmembrane region" description="Helical" evidence="5">
    <location>
        <begin position="129"/>
        <end position="147"/>
    </location>
</feature>
<reference evidence="7" key="1">
    <citation type="submission" date="2022-05" db="EMBL/GenBank/DDBJ databases">
        <title>An RpoN-dependent PEP-CTERM gene is involved in floc formation of an Aquincola tertiaricarbonis strain.</title>
        <authorList>
            <person name="Qiu D."/>
            <person name="Xia M."/>
        </authorList>
    </citation>
    <scope>NUCLEOTIDE SEQUENCE</scope>
    <source>
        <strain evidence="7">RN12</strain>
    </source>
</reference>
<organism evidence="7 8">
    <name type="scientific">Aquincola tertiaricarbonis</name>
    <dbReference type="NCBI Taxonomy" id="391953"/>
    <lineage>
        <taxon>Bacteria</taxon>
        <taxon>Pseudomonadati</taxon>
        <taxon>Pseudomonadota</taxon>
        <taxon>Betaproteobacteria</taxon>
        <taxon>Burkholderiales</taxon>
        <taxon>Sphaerotilaceae</taxon>
        <taxon>Aquincola</taxon>
    </lineage>
</organism>
<feature type="transmembrane region" description="Helical" evidence="5">
    <location>
        <begin position="95"/>
        <end position="117"/>
    </location>
</feature>
<evidence type="ECO:0000259" key="6">
    <source>
        <dbReference type="Pfam" id="PF00892"/>
    </source>
</evidence>
<evidence type="ECO:0000256" key="3">
    <source>
        <dbReference type="ARBA" id="ARBA00022989"/>
    </source>
</evidence>
<feature type="transmembrane region" description="Helical" evidence="5">
    <location>
        <begin position="65"/>
        <end position="83"/>
    </location>
</feature>
<feature type="transmembrane region" description="Helical" evidence="5">
    <location>
        <begin position="186"/>
        <end position="204"/>
    </location>
</feature>
<evidence type="ECO:0000256" key="1">
    <source>
        <dbReference type="ARBA" id="ARBA00004141"/>
    </source>
</evidence>
<dbReference type="RefSeq" id="WP_250199027.1">
    <property type="nucleotide sequence ID" value="NZ_CP097636.1"/>
</dbReference>
<feature type="transmembrane region" description="Helical" evidence="5">
    <location>
        <begin position="267"/>
        <end position="288"/>
    </location>
</feature>
<keyword evidence="4 5" id="KW-0472">Membrane</keyword>
<evidence type="ECO:0000256" key="4">
    <source>
        <dbReference type="ARBA" id="ARBA00023136"/>
    </source>
</evidence>
<dbReference type="PANTHER" id="PTHR22911">
    <property type="entry name" value="ACYL-MALONYL CONDENSING ENZYME-RELATED"/>
    <property type="match status" value="1"/>
</dbReference>
<keyword evidence="2 5" id="KW-0812">Transmembrane</keyword>
<feature type="transmembrane region" description="Helical" evidence="5">
    <location>
        <begin position="241"/>
        <end position="261"/>
    </location>
</feature>
<sequence>MSAPMLMVAAAFLFATMGVCVKLASAYYPAGEIVFYRGLIGALFIAGVARARGGTLRTPVPMMHLWRSVVGVASLVLWFYALGNLPLATAMTLNYMSSIWMAMFLIGGAVLVSFNGSGQPASHGIDGRLVITIVLGFVGVALVLRPTMDSHQLWYGVAGLISGMLAAMAYLQVTALGRIGEPEYRVVFYFSLGSCTVGAASMVVNGLHGHTWQGFALLVATGLLATSAQMMMTRAYAIGHALTNASLQYLGIAFAFGYGVLLFDDPVTWMALGGMLLIVGAGLGATLLRARQAPAVSNNSVET</sequence>
<feature type="transmembrane region" description="Helical" evidence="5">
    <location>
        <begin position="153"/>
        <end position="174"/>
    </location>
</feature>
<accession>A0ABY4SEB2</accession>
<evidence type="ECO:0000256" key="5">
    <source>
        <dbReference type="SAM" id="Phobius"/>
    </source>
</evidence>
<comment type="subcellular location">
    <subcellularLocation>
        <location evidence="1">Membrane</location>
        <topology evidence="1">Multi-pass membrane protein</topology>
    </subcellularLocation>
</comment>
<dbReference type="SUPFAM" id="SSF103481">
    <property type="entry name" value="Multidrug resistance efflux transporter EmrE"/>
    <property type="match status" value="1"/>
</dbReference>
<dbReference type="Pfam" id="PF00892">
    <property type="entry name" value="EamA"/>
    <property type="match status" value="1"/>
</dbReference>
<dbReference type="EMBL" id="CP097636">
    <property type="protein sequence ID" value="URI10824.1"/>
    <property type="molecule type" value="Genomic_DNA"/>
</dbReference>
<dbReference type="InterPro" id="IPR000620">
    <property type="entry name" value="EamA_dom"/>
</dbReference>
<evidence type="ECO:0000313" key="8">
    <source>
        <dbReference type="Proteomes" id="UP001056201"/>
    </source>
</evidence>
<name>A0ABY4SEB2_AQUTE</name>
<feature type="domain" description="EamA" evidence="6">
    <location>
        <begin position="4"/>
        <end position="104"/>
    </location>
</feature>
<proteinExistence type="predicted"/>
<feature type="transmembrane region" description="Helical" evidence="5">
    <location>
        <begin position="34"/>
        <end position="53"/>
    </location>
</feature>
<dbReference type="Proteomes" id="UP001056201">
    <property type="component" value="Chromosome 2"/>
</dbReference>
<protein>
    <submittedName>
        <fullName evidence="7">DMT family transporter</fullName>
    </submittedName>
</protein>
<evidence type="ECO:0000256" key="2">
    <source>
        <dbReference type="ARBA" id="ARBA00022692"/>
    </source>
</evidence>
<evidence type="ECO:0000313" key="7">
    <source>
        <dbReference type="EMBL" id="URI10824.1"/>
    </source>
</evidence>
<keyword evidence="3 5" id="KW-1133">Transmembrane helix</keyword>
<gene>
    <name evidence="7" type="ORF">MW290_17735</name>
</gene>
<dbReference type="PANTHER" id="PTHR22911:SF6">
    <property type="entry name" value="SOLUTE CARRIER FAMILY 35 MEMBER G1"/>
    <property type="match status" value="1"/>
</dbReference>
<dbReference type="InterPro" id="IPR037185">
    <property type="entry name" value="EmrE-like"/>
</dbReference>